<dbReference type="EMBL" id="JBHUGS010000002">
    <property type="protein sequence ID" value="MFD1951342.1"/>
    <property type="molecule type" value="Genomic_DNA"/>
</dbReference>
<feature type="transmembrane region" description="Helical" evidence="1">
    <location>
        <begin position="26"/>
        <end position="51"/>
    </location>
</feature>
<organism evidence="2 3">
    <name type="scientific">Sphingomonas arantia</name>
    <dbReference type="NCBI Taxonomy" id="1460676"/>
    <lineage>
        <taxon>Bacteria</taxon>
        <taxon>Pseudomonadati</taxon>
        <taxon>Pseudomonadota</taxon>
        <taxon>Alphaproteobacteria</taxon>
        <taxon>Sphingomonadales</taxon>
        <taxon>Sphingomonadaceae</taxon>
        <taxon>Sphingomonas</taxon>
    </lineage>
</organism>
<reference evidence="3" key="1">
    <citation type="journal article" date="2019" name="Int. J. Syst. Evol. Microbiol.">
        <title>The Global Catalogue of Microorganisms (GCM) 10K type strain sequencing project: providing services to taxonomists for standard genome sequencing and annotation.</title>
        <authorList>
            <consortium name="The Broad Institute Genomics Platform"/>
            <consortium name="The Broad Institute Genome Sequencing Center for Infectious Disease"/>
            <person name="Wu L."/>
            <person name="Ma J."/>
        </authorList>
    </citation>
    <scope>NUCLEOTIDE SEQUENCE [LARGE SCALE GENOMIC DNA]</scope>
    <source>
        <strain evidence="3">CGMCC 1.12702</strain>
    </source>
</reference>
<evidence type="ECO:0000256" key="1">
    <source>
        <dbReference type="SAM" id="Phobius"/>
    </source>
</evidence>
<accession>A0ABW4U077</accession>
<keyword evidence="3" id="KW-1185">Reference proteome</keyword>
<dbReference type="RefSeq" id="WP_380929923.1">
    <property type="nucleotide sequence ID" value="NZ_JBHUGS010000002.1"/>
</dbReference>
<keyword evidence="1" id="KW-0472">Membrane</keyword>
<keyword evidence="1" id="KW-1133">Transmembrane helix</keyword>
<comment type="caution">
    <text evidence="2">The sequence shown here is derived from an EMBL/GenBank/DDBJ whole genome shotgun (WGS) entry which is preliminary data.</text>
</comment>
<keyword evidence="1" id="KW-0812">Transmembrane</keyword>
<gene>
    <name evidence="2" type="ORF">ACFSGX_11260</name>
</gene>
<dbReference type="Proteomes" id="UP001597400">
    <property type="component" value="Unassembled WGS sequence"/>
</dbReference>
<evidence type="ECO:0000313" key="2">
    <source>
        <dbReference type="EMBL" id="MFD1951342.1"/>
    </source>
</evidence>
<protein>
    <submittedName>
        <fullName evidence="2">Uncharacterized protein</fullName>
    </submittedName>
</protein>
<sequence>MEKAAVTTGILKTDVGPQAARDSVPIPMAILFAGLISSPVWLALGWAVGLFH</sequence>
<proteinExistence type="predicted"/>
<name>A0ABW4U077_9SPHN</name>
<evidence type="ECO:0000313" key="3">
    <source>
        <dbReference type="Proteomes" id="UP001597400"/>
    </source>
</evidence>